<feature type="domain" description="Glycosyltransferase subfamily 4-like N-terminal" evidence="2">
    <location>
        <begin position="21"/>
        <end position="184"/>
    </location>
</feature>
<evidence type="ECO:0000259" key="1">
    <source>
        <dbReference type="Pfam" id="PF00534"/>
    </source>
</evidence>
<name>A0A0A8J4H8_ECOLX</name>
<dbReference type="SUPFAM" id="SSF53756">
    <property type="entry name" value="UDP-Glycosyltransferase/glycogen phosphorylase"/>
    <property type="match status" value="1"/>
</dbReference>
<dbReference type="Gene3D" id="3.40.50.2000">
    <property type="entry name" value="Glycogen Phosphorylase B"/>
    <property type="match status" value="2"/>
</dbReference>
<evidence type="ECO:0000313" key="3">
    <source>
        <dbReference type="EMBL" id="BAQ01136.1"/>
    </source>
</evidence>
<dbReference type="Pfam" id="PF13439">
    <property type="entry name" value="Glyco_transf_4"/>
    <property type="match status" value="1"/>
</dbReference>
<keyword evidence="3" id="KW-0808">Transferase</keyword>
<sequence length="379" mass="43356">MERKMDVKNKKITIFISSLRPGGAEGVCVTVANGLVKLGWDVTIVVLNMIRATHQQRLDTSINIVNLNCRHAREAIFPIWRFLSSSASSNLLVFNHQLAIILVLIRIFTRKNYIIISRNINTLSVDLKNAKNFWHKHIVSFLIKRFYSKVEHIIAQSHGMKDDLINFLNINASKISVIHNPVNPYFSDFAKAIKWNDYDKDGFILCVGRLERQKAFHFAVDIFSKVAEKRQDLNLFIIGEGSLRQELEDYVSRLKVTRKVKFLGLRNDLEKYYSKASVVLLTSLYEGFPNVLVESLTLGTPVVAFDCPNGPNEIINSNNGLLVNYKDVNDGVEKLNKALSQEWDYVEIAKAASIYSEEYIVNIYSDVLKQTFYSTELLR</sequence>
<dbReference type="InterPro" id="IPR001296">
    <property type="entry name" value="Glyco_trans_1"/>
</dbReference>
<accession>A0A0A8J4H8</accession>
<dbReference type="InterPro" id="IPR028098">
    <property type="entry name" value="Glyco_trans_4-like_N"/>
</dbReference>
<dbReference type="PANTHER" id="PTHR45947:SF3">
    <property type="entry name" value="SULFOQUINOVOSYL TRANSFERASE SQD2"/>
    <property type="match status" value="1"/>
</dbReference>
<proteinExistence type="predicted"/>
<feature type="domain" description="Glycosyl transferase family 1" evidence="1">
    <location>
        <begin position="194"/>
        <end position="352"/>
    </location>
</feature>
<dbReference type="EMBL" id="AB812026">
    <property type="protein sequence ID" value="BAQ01136.1"/>
    <property type="molecule type" value="Genomic_DNA"/>
</dbReference>
<dbReference type="InterPro" id="IPR050194">
    <property type="entry name" value="Glycosyltransferase_grp1"/>
</dbReference>
<protein>
    <submittedName>
        <fullName evidence="3">Putative glycosyltransferase</fullName>
    </submittedName>
</protein>
<dbReference type="Pfam" id="PF00534">
    <property type="entry name" value="Glycos_transf_1"/>
    <property type="match status" value="1"/>
</dbReference>
<evidence type="ECO:0000259" key="2">
    <source>
        <dbReference type="Pfam" id="PF13439"/>
    </source>
</evidence>
<dbReference type="PANTHER" id="PTHR45947">
    <property type="entry name" value="SULFOQUINOVOSYL TRANSFERASE SQD2"/>
    <property type="match status" value="1"/>
</dbReference>
<reference evidence="3" key="1">
    <citation type="journal article" date="2014" name="DNA Res.">
        <title>A complete view of the genetic diversity of the Escherichia coli O-antigen biosynthesis gene cluster.</title>
        <authorList>
            <person name="Iguchi A."/>
            <person name="Iyoda S."/>
            <person name="Kikuchi T."/>
            <person name="Ogura Y."/>
            <person name="Katsura K."/>
            <person name="Ohnishi M."/>
            <person name="Hayashi T."/>
            <person name="Thomson N.R."/>
        </authorList>
    </citation>
    <scope>NUCLEOTIDE SEQUENCE</scope>
    <source>
        <strain evidence="3">K11a</strain>
    </source>
</reference>
<dbReference type="AlphaFoldDB" id="A0A0A8J4H8"/>
<organism evidence="3">
    <name type="scientific">Escherichia coli</name>
    <dbReference type="NCBI Taxonomy" id="562"/>
    <lineage>
        <taxon>Bacteria</taxon>
        <taxon>Pseudomonadati</taxon>
        <taxon>Pseudomonadota</taxon>
        <taxon>Gammaproteobacteria</taxon>
        <taxon>Enterobacterales</taxon>
        <taxon>Enterobacteriaceae</taxon>
        <taxon>Escherichia</taxon>
    </lineage>
</organism>
<dbReference type="GO" id="GO:0016757">
    <property type="term" value="F:glycosyltransferase activity"/>
    <property type="evidence" value="ECO:0007669"/>
    <property type="project" value="InterPro"/>
</dbReference>